<evidence type="ECO:0000313" key="14">
    <source>
        <dbReference type="EMBL" id="KOY79878.1"/>
    </source>
</evidence>
<sequence length="221" mass="23918">MGLDKIKGFIFDLDGVISNTSVLHSKAWKQIADKVGTPWNDKLAEDLKGVDRMDSLNLILERGNLQGKYTEEDKLALAQEKNDNYLNLVDQMSPADILPGIKEFLDSLRDNGYLIALASASKNAPTVLEKLQLSEYFEKVVNPTLLSKGKPDPEIYTKGAEILDLAPVQCIGIEDAEVGIAAINGAGETSIGIGSADILKDADIVFASTEELTLANIEKAL</sequence>
<dbReference type="NCBIfam" id="TIGR01990">
    <property type="entry name" value="bPGM"/>
    <property type="match status" value="1"/>
</dbReference>
<dbReference type="NCBIfam" id="TIGR01509">
    <property type="entry name" value="HAD-SF-IA-v3"/>
    <property type="match status" value="1"/>
</dbReference>
<feature type="binding site" evidence="11">
    <location>
        <begin position="119"/>
        <end position="123"/>
    </location>
    <ligand>
        <name>substrate</name>
    </ligand>
</feature>
<dbReference type="SFLD" id="SFLDG01135">
    <property type="entry name" value="C1.5.6:_HAD__Beta-PGM__Phospha"/>
    <property type="match status" value="1"/>
</dbReference>
<evidence type="ECO:0000256" key="5">
    <source>
        <dbReference type="ARBA" id="ARBA00023235"/>
    </source>
</evidence>
<evidence type="ECO:0000256" key="8">
    <source>
        <dbReference type="ARBA" id="ARBA00044968"/>
    </source>
</evidence>
<accession>A0A0N0UVX8</accession>
<dbReference type="PATRIC" id="fig|148814.9.peg.62"/>
<feature type="binding site" evidence="11">
    <location>
        <position position="81"/>
    </location>
    <ligand>
        <name>substrate</name>
    </ligand>
</feature>
<dbReference type="GO" id="GO:0008801">
    <property type="term" value="F:beta-phosphoglucomutase activity"/>
    <property type="evidence" value="ECO:0007669"/>
    <property type="project" value="UniProtKB-EC"/>
</dbReference>
<evidence type="ECO:0000256" key="3">
    <source>
        <dbReference type="ARBA" id="ARBA00022723"/>
    </source>
</evidence>
<evidence type="ECO:0000313" key="15">
    <source>
        <dbReference type="Proteomes" id="UP000037749"/>
    </source>
</evidence>
<evidence type="ECO:0000256" key="9">
    <source>
        <dbReference type="ARBA" id="ARBA00044991"/>
    </source>
</evidence>
<dbReference type="AlphaFoldDB" id="A0A0N0UVX8"/>
<evidence type="ECO:0000256" key="12">
    <source>
        <dbReference type="PIRSR" id="PIRSR610972-3"/>
    </source>
</evidence>
<feature type="site" description="Important for catalytic activity and assists the phosphoryl transfer reaction to Asp8 by balancing charge and orienting the reacting groups" evidence="13">
    <location>
        <position position="119"/>
    </location>
</feature>
<dbReference type="InterPro" id="IPR051600">
    <property type="entry name" value="Beta-PGM-like"/>
</dbReference>
<dbReference type="InterPro" id="IPR006439">
    <property type="entry name" value="HAD-SF_hydro_IA"/>
</dbReference>
<gene>
    <name evidence="14" type="ORF">RZ72_04720</name>
</gene>
<feature type="binding site" evidence="12">
    <location>
        <position position="174"/>
    </location>
    <ligand>
        <name>Mg(2+)</name>
        <dbReference type="ChEBI" id="CHEBI:18420"/>
    </ligand>
</feature>
<protein>
    <recommendedName>
        <fullName evidence="9">Beta-phosphoglucomutase</fullName>
        <ecNumber evidence="8">5.4.2.6</ecNumber>
    </recommendedName>
</protein>
<feature type="binding site" evidence="11">
    <location>
        <begin position="47"/>
        <end position="52"/>
    </location>
    <ligand>
        <name>substrate</name>
    </ligand>
</feature>
<evidence type="ECO:0000256" key="7">
    <source>
        <dbReference type="ARBA" id="ARBA00044926"/>
    </source>
</evidence>
<name>A0A0N0UVX8_9LACO</name>
<feature type="binding site" evidence="12">
    <location>
        <position position="14"/>
    </location>
    <ligand>
        <name>Mg(2+)</name>
        <dbReference type="ChEBI" id="CHEBI:18420"/>
    </ligand>
</feature>
<evidence type="ECO:0000256" key="10">
    <source>
        <dbReference type="PIRSR" id="PIRSR610972-1"/>
    </source>
</evidence>
<dbReference type="SFLD" id="SFLDS00003">
    <property type="entry name" value="Haloacid_Dehalogenase"/>
    <property type="match status" value="1"/>
</dbReference>
<comment type="catalytic activity">
    <reaction evidence="7">
        <text>beta-D-glucose 1-phosphate = beta-D-glucose 6-phosphate</text>
        <dbReference type="Rhea" id="RHEA:20113"/>
        <dbReference type="ChEBI" id="CHEBI:57684"/>
        <dbReference type="ChEBI" id="CHEBI:58247"/>
        <dbReference type="EC" id="5.4.2.6"/>
    </reaction>
</comment>
<feature type="binding site" evidence="11">
    <location>
        <position position="28"/>
    </location>
    <ligand>
        <name>substrate</name>
    </ligand>
</feature>
<evidence type="ECO:0000256" key="13">
    <source>
        <dbReference type="PIRSR" id="PIRSR610972-4"/>
    </source>
</evidence>
<evidence type="ECO:0000256" key="1">
    <source>
        <dbReference type="ARBA" id="ARBA00006171"/>
    </source>
</evidence>
<dbReference type="Gene3D" id="1.10.150.240">
    <property type="entry name" value="Putative phosphatase, domain 2"/>
    <property type="match status" value="1"/>
</dbReference>
<dbReference type="PANTHER" id="PTHR46193:SF18">
    <property type="entry name" value="HEXITOL PHOSPHATASE B"/>
    <property type="match status" value="1"/>
</dbReference>
<keyword evidence="3 12" id="KW-0479">Metal-binding</keyword>
<keyword evidence="5" id="KW-0413">Isomerase</keyword>
<proteinExistence type="inferred from homology"/>
<dbReference type="InterPro" id="IPR036412">
    <property type="entry name" value="HAD-like_sf"/>
</dbReference>
<dbReference type="InterPro" id="IPR010976">
    <property type="entry name" value="B-phosphoglucomutase_hydrolase"/>
</dbReference>
<evidence type="ECO:0000256" key="2">
    <source>
        <dbReference type="ARBA" id="ARBA00022553"/>
    </source>
</evidence>
<organism evidence="14 15">
    <name type="scientific">Apilactobacillus kunkeei</name>
    <dbReference type="NCBI Taxonomy" id="148814"/>
    <lineage>
        <taxon>Bacteria</taxon>
        <taxon>Bacillati</taxon>
        <taxon>Bacillota</taxon>
        <taxon>Bacilli</taxon>
        <taxon>Lactobacillales</taxon>
        <taxon>Lactobacillaceae</taxon>
        <taxon>Apilactobacillus</taxon>
    </lineage>
</organism>
<feature type="binding site" evidence="11">
    <location>
        <position position="150"/>
    </location>
    <ligand>
        <name>substrate</name>
    </ligand>
</feature>
<dbReference type="GO" id="GO:0005975">
    <property type="term" value="P:carbohydrate metabolic process"/>
    <property type="evidence" value="ECO:0007669"/>
    <property type="project" value="InterPro"/>
</dbReference>
<evidence type="ECO:0000256" key="6">
    <source>
        <dbReference type="ARBA" id="ARBA00023277"/>
    </source>
</evidence>
<dbReference type="Gene3D" id="3.40.50.1000">
    <property type="entry name" value="HAD superfamily/HAD-like"/>
    <property type="match status" value="1"/>
</dbReference>
<feature type="binding site" evidence="12">
    <location>
        <position position="175"/>
    </location>
    <ligand>
        <name>Mg(2+)</name>
        <dbReference type="ChEBI" id="CHEBI:18420"/>
    </ligand>
</feature>
<dbReference type="PANTHER" id="PTHR46193">
    <property type="entry name" value="6-PHOSPHOGLUCONATE PHOSPHATASE"/>
    <property type="match status" value="1"/>
</dbReference>
<keyword evidence="4 12" id="KW-0460">Magnesium</keyword>
<comment type="cofactor">
    <cofactor evidence="12">
        <name>Mg(2+)</name>
        <dbReference type="ChEBI" id="CHEBI:18420"/>
    </cofactor>
    <text evidence="12">Binds 2 magnesium ions per subunit.</text>
</comment>
<feature type="active site" description="Nucleophile" evidence="10">
    <location>
        <position position="12"/>
    </location>
</feature>
<feature type="binding site" evidence="11">
    <location>
        <position position="55"/>
    </location>
    <ligand>
        <name>substrate</name>
    </ligand>
</feature>
<feature type="site" description="Important for catalytic activity and assists the phosphoryl transfer reaction to Asp8 by balancing charge and orienting the reacting groups" evidence="13">
    <location>
        <position position="150"/>
    </location>
</feature>
<dbReference type="NCBIfam" id="TIGR02009">
    <property type="entry name" value="PGMB-YQAB-SF"/>
    <property type="match status" value="1"/>
</dbReference>
<dbReference type="InterPro" id="IPR010972">
    <property type="entry name" value="Beta-PGM"/>
</dbReference>
<feature type="binding site" evidence="11">
    <location>
        <begin position="12"/>
        <end position="14"/>
    </location>
    <ligand>
        <name>substrate</name>
    </ligand>
</feature>
<keyword evidence="6" id="KW-0119">Carbohydrate metabolism</keyword>
<dbReference type="CDD" id="cd02598">
    <property type="entry name" value="HAD_BPGM"/>
    <property type="match status" value="1"/>
</dbReference>
<dbReference type="InterPro" id="IPR023214">
    <property type="entry name" value="HAD_sf"/>
</dbReference>
<reference evidence="14 15" key="1">
    <citation type="journal article" date="2015" name="Genome Biol. Evol.">
        <title>Functionally Structured Genomes in Lactobacillus kunkeei Colonizing the Honey Crop and Food Products of Honeybees and Stingless Bees.</title>
        <authorList>
            <person name="Tamarit D."/>
            <person name="Ellegaard K.M."/>
            <person name="Wikander J."/>
            <person name="Olofsson T."/>
            <person name="Vasquez A."/>
            <person name="Andersson S.G."/>
        </authorList>
    </citation>
    <scope>NUCLEOTIDE SEQUENCE [LARGE SCALE GENOMIC DNA]</scope>
    <source>
        <strain evidence="14 15">LAla</strain>
    </source>
</reference>
<dbReference type="EMBL" id="JXCZ01000001">
    <property type="protein sequence ID" value="KOY79878.1"/>
    <property type="molecule type" value="Genomic_DNA"/>
</dbReference>
<feature type="active site" description="Proton donor/acceptor" evidence="10">
    <location>
        <position position="14"/>
    </location>
</feature>
<comment type="similarity">
    <text evidence="1">Belongs to the HAD-like hydrolase superfamily. CbbY/CbbZ/Gph/YieH family.</text>
</comment>
<dbReference type="EC" id="5.4.2.6" evidence="8"/>
<dbReference type="RefSeq" id="WP_053796087.1">
    <property type="nucleotide sequence ID" value="NZ_JXCZ01000001.1"/>
</dbReference>
<keyword evidence="2" id="KW-0597">Phosphoprotein</keyword>
<evidence type="ECO:0000256" key="11">
    <source>
        <dbReference type="PIRSR" id="PIRSR610972-2"/>
    </source>
</evidence>
<dbReference type="Pfam" id="PF00702">
    <property type="entry name" value="Hydrolase"/>
    <property type="match status" value="1"/>
</dbReference>
<dbReference type="Proteomes" id="UP000037749">
    <property type="component" value="Unassembled WGS sequence"/>
</dbReference>
<dbReference type="GO" id="GO:0000287">
    <property type="term" value="F:magnesium ion binding"/>
    <property type="evidence" value="ECO:0007669"/>
    <property type="project" value="InterPro"/>
</dbReference>
<evidence type="ECO:0000256" key="4">
    <source>
        <dbReference type="ARBA" id="ARBA00022842"/>
    </source>
</evidence>
<dbReference type="InterPro" id="IPR023198">
    <property type="entry name" value="PGP-like_dom2"/>
</dbReference>
<dbReference type="SFLD" id="SFLDF00046">
    <property type="entry name" value="beta-phosphoglucomutase"/>
    <property type="match status" value="1"/>
</dbReference>
<dbReference type="SUPFAM" id="SSF56784">
    <property type="entry name" value="HAD-like"/>
    <property type="match status" value="1"/>
</dbReference>
<comment type="caution">
    <text evidence="14">The sequence shown here is derived from an EMBL/GenBank/DDBJ whole genome shotgun (WGS) entry which is preliminary data.</text>
</comment>
<dbReference type="SFLD" id="SFLDG01129">
    <property type="entry name" value="C1.5:_HAD__Beta-PGM__Phosphata"/>
    <property type="match status" value="1"/>
</dbReference>
<feature type="binding site" evidence="12">
    <location>
        <position position="12"/>
    </location>
    <ligand>
        <name>Mg(2+)</name>
        <dbReference type="ChEBI" id="CHEBI:18420"/>
    </ligand>
</feature>